<feature type="transmembrane region" description="Helical" evidence="1">
    <location>
        <begin position="47"/>
        <end position="69"/>
    </location>
</feature>
<dbReference type="Proteomes" id="UP000318741">
    <property type="component" value="Chromosome"/>
</dbReference>
<keyword evidence="1" id="KW-0472">Membrane</keyword>
<sequence>MLILILLFLIGAAFVFVPVAWGAVLLQVADRLFMRREPLEQIPRGRAFLWGYLMGFAAIGAGIPGVLLLMTLEEQGMNSPVSIGIALLAAAGTVHAAVAGVLWNALRRDAEPLRAAVVAAGAAAVWLAGLALGYAALLWGFRSL</sequence>
<reference evidence="2 3" key="1">
    <citation type="submission" date="2019-02" db="EMBL/GenBank/DDBJ databases">
        <title>Deep-cultivation of Planctomycetes and their phenomic and genomic characterization uncovers novel biology.</title>
        <authorList>
            <person name="Wiegand S."/>
            <person name="Jogler M."/>
            <person name="Boedeker C."/>
            <person name="Pinto D."/>
            <person name="Vollmers J."/>
            <person name="Rivas-Marin E."/>
            <person name="Kohn T."/>
            <person name="Peeters S.H."/>
            <person name="Heuer A."/>
            <person name="Rast P."/>
            <person name="Oberbeckmann S."/>
            <person name="Bunk B."/>
            <person name="Jeske O."/>
            <person name="Meyerdierks A."/>
            <person name="Storesund J.E."/>
            <person name="Kallscheuer N."/>
            <person name="Luecker S."/>
            <person name="Lage O.M."/>
            <person name="Pohl T."/>
            <person name="Merkel B.J."/>
            <person name="Hornburger P."/>
            <person name="Mueller R.-W."/>
            <person name="Bruemmer F."/>
            <person name="Labrenz M."/>
            <person name="Spormann A.M."/>
            <person name="Op den Camp H."/>
            <person name="Overmann J."/>
            <person name="Amann R."/>
            <person name="Jetten M.S.M."/>
            <person name="Mascher T."/>
            <person name="Medema M.H."/>
            <person name="Devos D.P."/>
            <person name="Kaster A.-K."/>
            <person name="Ovreas L."/>
            <person name="Rohde M."/>
            <person name="Galperin M.Y."/>
            <person name="Jogler C."/>
        </authorList>
    </citation>
    <scope>NUCLEOTIDE SEQUENCE [LARGE SCALE GENOMIC DNA]</scope>
    <source>
        <strain evidence="2 3">CA12</strain>
    </source>
</reference>
<dbReference type="KEGG" id="acaf:CA12_10480"/>
<feature type="transmembrane region" description="Helical" evidence="1">
    <location>
        <begin position="115"/>
        <end position="141"/>
    </location>
</feature>
<keyword evidence="1" id="KW-0812">Transmembrane</keyword>
<protein>
    <submittedName>
        <fullName evidence="2">Uncharacterized protein</fullName>
    </submittedName>
</protein>
<feature type="transmembrane region" description="Helical" evidence="1">
    <location>
        <begin position="6"/>
        <end position="26"/>
    </location>
</feature>
<accession>A0A517P6G1</accession>
<proteinExistence type="predicted"/>
<gene>
    <name evidence="2" type="ORF">CA12_10480</name>
</gene>
<feature type="transmembrane region" description="Helical" evidence="1">
    <location>
        <begin position="81"/>
        <end position="103"/>
    </location>
</feature>
<dbReference type="EMBL" id="CP036265">
    <property type="protein sequence ID" value="QDT14968.1"/>
    <property type="molecule type" value="Genomic_DNA"/>
</dbReference>
<evidence type="ECO:0000313" key="2">
    <source>
        <dbReference type="EMBL" id="QDT14968.1"/>
    </source>
</evidence>
<name>A0A517P6G1_9PLAN</name>
<organism evidence="2 3">
    <name type="scientific">Alienimonas californiensis</name>
    <dbReference type="NCBI Taxonomy" id="2527989"/>
    <lineage>
        <taxon>Bacteria</taxon>
        <taxon>Pseudomonadati</taxon>
        <taxon>Planctomycetota</taxon>
        <taxon>Planctomycetia</taxon>
        <taxon>Planctomycetales</taxon>
        <taxon>Planctomycetaceae</taxon>
        <taxon>Alienimonas</taxon>
    </lineage>
</organism>
<evidence type="ECO:0000256" key="1">
    <source>
        <dbReference type="SAM" id="Phobius"/>
    </source>
</evidence>
<dbReference type="RefSeq" id="WP_145357813.1">
    <property type="nucleotide sequence ID" value="NZ_CP036265.1"/>
</dbReference>
<evidence type="ECO:0000313" key="3">
    <source>
        <dbReference type="Proteomes" id="UP000318741"/>
    </source>
</evidence>
<dbReference type="AlphaFoldDB" id="A0A517P6G1"/>
<keyword evidence="1" id="KW-1133">Transmembrane helix</keyword>
<keyword evidence="3" id="KW-1185">Reference proteome</keyword>
<dbReference type="OrthoDB" id="9782418at2"/>